<protein>
    <submittedName>
        <fullName evidence="2">Pyridoxamine 5'-phosphate oxidase family protein</fullName>
    </submittedName>
</protein>
<dbReference type="AlphaFoldDB" id="A0A926QHQ9"/>
<dbReference type="InterPro" id="IPR012349">
    <property type="entry name" value="Split_barrel_FMN-bd"/>
</dbReference>
<keyword evidence="3" id="KW-1185">Reference proteome</keyword>
<dbReference type="EMBL" id="JACVVD010000002">
    <property type="protein sequence ID" value="MBD0379811.1"/>
    <property type="molecule type" value="Genomic_DNA"/>
</dbReference>
<name>A0A926QHQ9_9BACL</name>
<reference evidence="2" key="1">
    <citation type="submission" date="2020-09" db="EMBL/GenBank/DDBJ databases">
        <title>Draft Genome Sequence of Paenibacillus sp. WST5.</title>
        <authorList>
            <person name="Bao Z."/>
        </authorList>
    </citation>
    <scope>NUCLEOTIDE SEQUENCE</scope>
    <source>
        <strain evidence="2">WST5</strain>
    </source>
</reference>
<sequence length="294" mass="33369">MTDVYHSGELTVQKMAGAEVAAEQNGRGIKKSIPKGAIAFLETQSLIITASVDKNGRVWSSVLTGEPGFLHVEDEETLRIRSNPVLNDPLIHNLNSNQEIGLLVIDFSRRIRLRMNGTGRFDEDQQLVVQTEQVYGNCPKYIQKRSLLPNGVFHRKQQFEHHFVNLPPKQQEWIRQSDTFFIGSMSSEGKLDASHRGGSPGFVKVFNERTLIFPDYFGNSMFNTLGNIYSNPSTGILFMDFDFGHSLQLTGRSEIIWDEKEISQFPAAERLVRLEIDEALYTENSTQLSWIQTQ</sequence>
<evidence type="ECO:0000313" key="2">
    <source>
        <dbReference type="EMBL" id="MBD0379811.1"/>
    </source>
</evidence>
<proteinExistence type="predicted"/>
<accession>A0A926QHQ9</accession>
<feature type="domain" description="Pyridoxamine 5'-phosphate oxidase N-terminal" evidence="1">
    <location>
        <begin position="39"/>
        <end position="142"/>
    </location>
</feature>
<evidence type="ECO:0000259" key="1">
    <source>
        <dbReference type="Pfam" id="PF01243"/>
    </source>
</evidence>
<dbReference type="SUPFAM" id="SSF50475">
    <property type="entry name" value="FMN-binding split barrel"/>
    <property type="match status" value="2"/>
</dbReference>
<comment type="caution">
    <text evidence="2">The sequence shown here is derived from an EMBL/GenBank/DDBJ whole genome shotgun (WGS) entry which is preliminary data.</text>
</comment>
<gene>
    <name evidence="2" type="ORF">ICC18_06775</name>
</gene>
<dbReference type="RefSeq" id="WP_188173598.1">
    <property type="nucleotide sequence ID" value="NZ_JACVVD010000002.1"/>
</dbReference>
<dbReference type="PANTHER" id="PTHR42815:SF2">
    <property type="entry name" value="FAD-BINDING, PUTATIVE (AFU_ORTHOLOGUE AFUA_6G07600)-RELATED"/>
    <property type="match status" value="1"/>
</dbReference>
<dbReference type="PANTHER" id="PTHR42815">
    <property type="entry name" value="FAD-BINDING, PUTATIVE (AFU_ORTHOLOGUE AFUA_6G07600)-RELATED"/>
    <property type="match status" value="1"/>
</dbReference>
<dbReference type="Proteomes" id="UP000650466">
    <property type="component" value="Unassembled WGS sequence"/>
</dbReference>
<dbReference type="Gene3D" id="2.30.110.10">
    <property type="entry name" value="Electron Transport, Fmn-binding Protein, Chain A"/>
    <property type="match status" value="2"/>
</dbReference>
<organism evidence="2 3">
    <name type="scientific">Paenibacillus sedimenti</name>
    <dbReference type="NCBI Taxonomy" id="2770274"/>
    <lineage>
        <taxon>Bacteria</taxon>
        <taxon>Bacillati</taxon>
        <taxon>Bacillota</taxon>
        <taxon>Bacilli</taxon>
        <taxon>Bacillales</taxon>
        <taxon>Paenibacillaceae</taxon>
        <taxon>Paenibacillus</taxon>
    </lineage>
</organism>
<feature type="domain" description="Pyridoxamine 5'-phosphate oxidase N-terminal" evidence="1">
    <location>
        <begin position="166"/>
        <end position="271"/>
    </location>
</feature>
<evidence type="ECO:0000313" key="3">
    <source>
        <dbReference type="Proteomes" id="UP000650466"/>
    </source>
</evidence>
<dbReference type="InterPro" id="IPR011576">
    <property type="entry name" value="Pyridox_Oxase_N"/>
</dbReference>
<dbReference type="Pfam" id="PF01243">
    <property type="entry name" value="PNPOx_N"/>
    <property type="match status" value="2"/>
</dbReference>